<name>A0ABM9NDC3_RICHE</name>
<sequence length="52" mass="6108">MKSWDTKINLEKSKESVSRGAERTEVREHPRTYKDDIANFSSSTSIYDIFRP</sequence>
<dbReference type="NCBIfam" id="TIGR03776">
    <property type="entry name" value="RPE5"/>
    <property type="match status" value="1"/>
</dbReference>
<keyword evidence="3" id="KW-1185">Reference proteome</keyword>
<dbReference type="Proteomes" id="UP001642485">
    <property type="component" value="Chromosome"/>
</dbReference>
<feature type="region of interest" description="Disordered" evidence="1">
    <location>
        <begin position="1"/>
        <end position="28"/>
    </location>
</feature>
<accession>A0ABM9NDC3</accession>
<dbReference type="InterPro" id="IPR022438">
    <property type="entry name" value="RPE5"/>
</dbReference>
<gene>
    <name evidence="2" type="ORF">OB144RH_07350</name>
</gene>
<proteinExistence type="predicted"/>
<organism evidence="2 3">
    <name type="scientific">Rickettsia helvetica</name>
    <dbReference type="NCBI Taxonomy" id="35789"/>
    <lineage>
        <taxon>Bacteria</taxon>
        <taxon>Pseudomonadati</taxon>
        <taxon>Pseudomonadota</taxon>
        <taxon>Alphaproteobacteria</taxon>
        <taxon>Rickettsiales</taxon>
        <taxon>Rickettsiaceae</taxon>
        <taxon>Rickettsieae</taxon>
        <taxon>Rickettsia</taxon>
        <taxon>spotted fever group</taxon>
    </lineage>
</organism>
<evidence type="ECO:0000313" key="3">
    <source>
        <dbReference type="Proteomes" id="UP001642485"/>
    </source>
</evidence>
<evidence type="ECO:0000313" key="2">
    <source>
        <dbReference type="EMBL" id="CAK9121585.1"/>
    </source>
</evidence>
<dbReference type="EMBL" id="OZ018776">
    <property type="protein sequence ID" value="CAK9121585.1"/>
    <property type="molecule type" value="Genomic_DNA"/>
</dbReference>
<protein>
    <submittedName>
        <fullName evidence="2">Palindromic element RPE5 domain-containing protein</fullName>
    </submittedName>
</protein>
<evidence type="ECO:0000256" key="1">
    <source>
        <dbReference type="SAM" id="MobiDB-lite"/>
    </source>
</evidence>
<reference evidence="2 3" key="1">
    <citation type="submission" date="2024-02" db="EMBL/GenBank/DDBJ databases">
        <authorList>
            <person name="Nijsse B."/>
            <person name="Sprong H."/>
        </authorList>
    </citation>
    <scope>NUCLEOTIDE SEQUENCE [LARGE SCALE GENOMIC DNA]</scope>
    <source>
        <strain evidence="2">OB144</strain>
    </source>
</reference>